<protein>
    <submittedName>
        <fullName evidence="11">Peptidoglycan O-acetyltransferase</fullName>
        <ecNumber evidence="11">2.3.1.-</ecNumber>
    </submittedName>
</protein>
<keyword evidence="4 9" id="KW-0808">Transferase</keyword>
<dbReference type="GO" id="GO:0016746">
    <property type="term" value="F:acyltransferase activity"/>
    <property type="evidence" value="ECO:0007669"/>
    <property type="project" value="UniProtKB-KW"/>
</dbReference>
<dbReference type="InterPro" id="IPR028362">
    <property type="entry name" value="AlgI"/>
</dbReference>
<evidence type="ECO:0000256" key="5">
    <source>
        <dbReference type="ARBA" id="ARBA00022692"/>
    </source>
</evidence>
<dbReference type="InterPro" id="IPR004299">
    <property type="entry name" value="MBOAT_fam"/>
</dbReference>
<feature type="transmembrane region" description="Helical" evidence="10">
    <location>
        <begin position="439"/>
        <end position="457"/>
    </location>
</feature>
<comment type="similarity">
    <text evidence="2 9">Belongs to the membrane-bound acyltransferase family.</text>
</comment>
<evidence type="ECO:0000313" key="12">
    <source>
        <dbReference type="Proteomes" id="UP000237968"/>
    </source>
</evidence>
<evidence type="ECO:0000256" key="7">
    <source>
        <dbReference type="ARBA" id="ARBA00023136"/>
    </source>
</evidence>
<dbReference type="EMBL" id="PVNK01000054">
    <property type="protein sequence ID" value="PRQ04223.1"/>
    <property type="molecule type" value="Genomic_DNA"/>
</dbReference>
<evidence type="ECO:0000256" key="10">
    <source>
        <dbReference type="SAM" id="Phobius"/>
    </source>
</evidence>
<evidence type="ECO:0000256" key="4">
    <source>
        <dbReference type="ARBA" id="ARBA00022679"/>
    </source>
</evidence>
<dbReference type="Pfam" id="PF03062">
    <property type="entry name" value="MBOAT"/>
    <property type="match status" value="1"/>
</dbReference>
<feature type="transmembrane region" description="Helical" evidence="10">
    <location>
        <begin position="485"/>
        <end position="503"/>
    </location>
</feature>
<keyword evidence="12" id="KW-1185">Reference proteome</keyword>
<dbReference type="Proteomes" id="UP000237968">
    <property type="component" value="Unassembled WGS sequence"/>
</dbReference>
<dbReference type="GO" id="GO:0042121">
    <property type="term" value="P:alginic acid biosynthetic process"/>
    <property type="evidence" value="ECO:0007669"/>
    <property type="project" value="InterPro"/>
</dbReference>
<evidence type="ECO:0000256" key="2">
    <source>
        <dbReference type="ARBA" id="ARBA00010323"/>
    </source>
</evidence>
<evidence type="ECO:0000256" key="8">
    <source>
        <dbReference type="ARBA" id="ARBA00023315"/>
    </source>
</evidence>
<dbReference type="PANTHER" id="PTHR13285">
    <property type="entry name" value="ACYLTRANSFERASE"/>
    <property type="match status" value="1"/>
</dbReference>
<evidence type="ECO:0000256" key="1">
    <source>
        <dbReference type="ARBA" id="ARBA00004651"/>
    </source>
</evidence>
<name>A0A2S9YGI1_9BACT</name>
<feature type="transmembrane region" description="Helical" evidence="10">
    <location>
        <begin position="408"/>
        <end position="427"/>
    </location>
</feature>
<evidence type="ECO:0000256" key="3">
    <source>
        <dbReference type="ARBA" id="ARBA00022475"/>
    </source>
</evidence>
<comment type="caution">
    <text evidence="11">The sequence shown here is derived from an EMBL/GenBank/DDBJ whole genome shotgun (WGS) entry which is preliminary data.</text>
</comment>
<evidence type="ECO:0000313" key="11">
    <source>
        <dbReference type="EMBL" id="PRQ04223.1"/>
    </source>
</evidence>
<evidence type="ECO:0000256" key="6">
    <source>
        <dbReference type="ARBA" id="ARBA00022989"/>
    </source>
</evidence>
<keyword evidence="3 9" id="KW-1003">Cell membrane</keyword>
<dbReference type="AlphaFoldDB" id="A0A2S9YGI1"/>
<feature type="transmembrane region" description="Helical" evidence="10">
    <location>
        <begin position="382"/>
        <end position="402"/>
    </location>
</feature>
<keyword evidence="8 9" id="KW-0012">Acyltransferase</keyword>
<dbReference type="RefSeq" id="WP_106390399.1">
    <property type="nucleotide sequence ID" value="NZ_PVNK01000054.1"/>
</dbReference>
<dbReference type="OrthoDB" id="139172at2"/>
<feature type="transmembrane region" description="Helical" evidence="10">
    <location>
        <begin position="326"/>
        <end position="346"/>
    </location>
</feature>
<dbReference type="PANTHER" id="PTHR13285:SF23">
    <property type="entry name" value="TEICHOIC ACID D-ALANYLTRANSFERASE"/>
    <property type="match status" value="1"/>
</dbReference>
<feature type="transmembrane region" description="Helical" evidence="10">
    <location>
        <begin position="173"/>
        <end position="192"/>
    </location>
</feature>
<feature type="transmembrane region" description="Helical" evidence="10">
    <location>
        <begin position="30"/>
        <end position="46"/>
    </location>
</feature>
<comment type="subcellular location">
    <subcellularLocation>
        <location evidence="1">Cell membrane</location>
        <topology evidence="1">Multi-pass membrane protein</topology>
    </subcellularLocation>
</comment>
<keyword evidence="6 10" id="KW-1133">Transmembrane helix</keyword>
<organism evidence="11 12">
    <name type="scientific">Enhygromyxa salina</name>
    <dbReference type="NCBI Taxonomy" id="215803"/>
    <lineage>
        <taxon>Bacteria</taxon>
        <taxon>Pseudomonadati</taxon>
        <taxon>Myxococcota</taxon>
        <taxon>Polyangia</taxon>
        <taxon>Nannocystales</taxon>
        <taxon>Nannocystaceae</taxon>
        <taxon>Enhygromyxa</taxon>
    </lineage>
</organism>
<evidence type="ECO:0000256" key="9">
    <source>
        <dbReference type="PIRNR" id="PIRNR016636"/>
    </source>
</evidence>
<dbReference type="GO" id="GO:0005886">
    <property type="term" value="C:plasma membrane"/>
    <property type="evidence" value="ECO:0007669"/>
    <property type="project" value="UniProtKB-SubCell"/>
</dbReference>
<dbReference type="PIRSF" id="PIRSF500217">
    <property type="entry name" value="AlgI"/>
    <property type="match status" value="1"/>
</dbReference>
<feature type="transmembrane region" description="Helical" evidence="10">
    <location>
        <begin position="98"/>
        <end position="117"/>
    </location>
</feature>
<dbReference type="InterPro" id="IPR051085">
    <property type="entry name" value="MB_O-acyltransferase"/>
</dbReference>
<dbReference type="EC" id="2.3.1.-" evidence="11"/>
<feature type="transmembrane region" description="Helical" evidence="10">
    <location>
        <begin position="52"/>
        <end position="70"/>
    </location>
</feature>
<proteinExistence type="inferred from homology"/>
<dbReference type="PIRSF" id="PIRSF016636">
    <property type="entry name" value="AlgI_DltB"/>
    <property type="match status" value="1"/>
</dbReference>
<keyword evidence="5 10" id="KW-0812">Transmembrane</keyword>
<feature type="transmembrane region" description="Helical" evidence="10">
    <location>
        <begin position="6"/>
        <end position="23"/>
    </location>
</feature>
<sequence length="551" mass="61908">MLFPTFDFLLFIIPALVGFWLLAERPGARMLWLLLASYFFYMAGPKTEPPPAPAYFAGLLLFSTVLDFVCGGRIHELAPDLDSDDEAVVARARRRRKAWLYASLVGNLGVLAYFKYVNFFLQAFADMAGVVNVDITPLHLDVVLPLGISFYTFQSLSYTLDIERGRLDPERSFLRFALFVVFFPQLVAGPIVRASELLPQLRQGPRFSTAHIEEGAFRICKGLAKKVVLGDWIAVHLTDAIFDAPGAYTSAELMLALYAYTLQIYADFSGYTDIAIGVGRLLGYELPENFDRPYQSLDIAEYWRRWHMTLSGWLRNYVFFPVIMRLGARGGYVAVWLTMFLVGMWHGASWNFVIYANLHAAAVVFNRWNRVREREQPRWRKILGWPLLVLVFGGVMTALVHYVLALAWGPAIGVGGVMAAVFALLCGMPLPGEGGKIHTVLHIFFTFHLIVFSRIFFRAQGLGNAQEFVAGLAALDLEHGIRPGLVGPWVAAALIGGLVFHFTPKKWVDVHLMGLFRKTPGWVLGAVFVVFTYGLMKLMDGSPRAFIYFQF</sequence>
<dbReference type="InterPro" id="IPR024194">
    <property type="entry name" value="Ac/AlaTfrase_AlgI/DltB"/>
</dbReference>
<accession>A0A2S9YGI1</accession>
<reference evidence="11 12" key="1">
    <citation type="submission" date="2018-03" db="EMBL/GenBank/DDBJ databases">
        <title>Draft Genome Sequences of the Obligatory Marine Myxobacteria Enhygromyxa salina SWB005.</title>
        <authorList>
            <person name="Poehlein A."/>
            <person name="Moghaddam J.A."/>
            <person name="Harms H."/>
            <person name="Alanjari M."/>
            <person name="Koenig G.M."/>
            <person name="Daniel R."/>
            <person name="Schaeberle T.F."/>
        </authorList>
    </citation>
    <scope>NUCLEOTIDE SEQUENCE [LARGE SCALE GENOMIC DNA]</scope>
    <source>
        <strain evidence="11 12">SWB005</strain>
    </source>
</reference>
<keyword evidence="7 9" id="KW-0472">Membrane</keyword>
<feature type="transmembrane region" description="Helical" evidence="10">
    <location>
        <begin position="515"/>
        <end position="536"/>
    </location>
</feature>
<gene>
    <name evidence="11" type="primary">patA_1</name>
    <name evidence="11" type="ORF">ENSA5_09670</name>
</gene>